<feature type="region of interest" description="Disordered" evidence="9">
    <location>
        <begin position="61"/>
        <end position="108"/>
    </location>
</feature>
<dbReference type="PANTHER" id="PTHR11070">
    <property type="entry name" value="UVRD / RECB / PCRA DNA HELICASE FAMILY MEMBER"/>
    <property type="match status" value="1"/>
</dbReference>
<dbReference type="Gene3D" id="3.40.50.300">
    <property type="entry name" value="P-loop containing nucleotide triphosphate hydrolases"/>
    <property type="match status" value="2"/>
</dbReference>
<dbReference type="InterPro" id="IPR000212">
    <property type="entry name" value="DNA_helicase_UvrD/REP"/>
</dbReference>
<feature type="domain" description="UvrD-like helicase ATP-binding" evidence="10">
    <location>
        <begin position="307"/>
        <end position="350"/>
    </location>
</feature>
<evidence type="ECO:0000256" key="4">
    <source>
        <dbReference type="ARBA" id="ARBA00022840"/>
    </source>
</evidence>
<feature type="compositionally biased region" description="Polar residues" evidence="9">
    <location>
        <begin position="583"/>
        <end position="600"/>
    </location>
</feature>
<dbReference type="Pfam" id="PF00580">
    <property type="entry name" value="UvrD-helicase"/>
    <property type="match status" value="1"/>
</dbReference>
<evidence type="ECO:0000256" key="3">
    <source>
        <dbReference type="ARBA" id="ARBA00022806"/>
    </source>
</evidence>
<dbReference type="Pfam" id="PF13361">
    <property type="entry name" value="UvrD_C"/>
    <property type="match status" value="1"/>
</dbReference>
<evidence type="ECO:0000259" key="10">
    <source>
        <dbReference type="Pfam" id="PF00580"/>
    </source>
</evidence>
<keyword evidence="3 12" id="KW-0347">Helicase</keyword>
<comment type="catalytic activity">
    <reaction evidence="8">
        <text>ATP + H2O = ADP + phosphate + H(+)</text>
        <dbReference type="Rhea" id="RHEA:13065"/>
        <dbReference type="ChEBI" id="CHEBI:15377"/>
        <dbReference type="ChEBI" id="CHEBI:15378"/>
        <dbReference type="ChEBI" id="CHEBI:30616"/>
        <dbReference type="ChEBI" id="CHEBI:43474"/>
        <dbReference type="ChEBI" id="CHEBI:456216"/>
        <dbReference type="EC" id="5.6.2.4"/>
    </reaction>
</comment>
<feature type="compositionally biased region" description="Low complexity" evidence="9">
    <location>
        <begin position="612"/>
        <end position="633"/>
    </location>
</feature>
<dbReference type="EMBL" id="JACTNG010000019">
    <property type="protein sequence ID" value="MBO1081729.1"/>
    <property type="molecule type" value="Genomic_DNA"/>
</dbReference>
<dbReference type="RefSeq" id="WP_207419914.1">
    <property type="nucleotide sequence ID" value="NZ_CP061182.1"/>
</dbReference>
<feature type="compositionally biased region" description="Basic and acidic residues" evidence="9">
    <location>
        <begin position="79"/>
        <end position="88"/>
    </location>
</feature>
<evidence type="ECO:0000256" key="5">
    <source>
        <dbReference type="ARBA" id="ARBA00023235"/>
    </source>
</evidence>
<feature type="compositionally biased region" description="Polar residues" evidence="9">
    <location>
        <begin position="63"/>
        <end position="74"/>
    </location>
</feature>
<evidence type="ECO:0000256" key="7">
    <source>
        <dbReference type="ARBA" id="ARBA00034808"/>
    </source>
</evidence>
<dbReference type="EC" id="5.6.2.4" evidence="7"/>
<evidence type="ECO:0000313" key="13">
    <source>
        <dbReference type="Proteomes" id="UP001518989"/>
    </source>
</evidence>
<organism evidence="12 13">
    <name type="scientific">Roseomonas haemaphysalidis</name>
    <dbReference type="NCBI Taxonomy" id="2768162"/>
    <lineage>
        <taxon>Bacteria</taxon>
        <taxon>Pseudomonadati</taxon>
        <taxon>Pseudomonadota</taxon>
        <taxon>Alphaproteobacteria</taxon>
        <taxon>Acetobacterales</taxon>
        <taxon>Roseomonadaceae</taxon>
        <taxon>Roseomonas</taxon>
    </lineage>
</organism>
<evidence type="ECO:0000259" key="11">
    <source>
        <dbReference type="Pfam" id="PF13361"/>
    </source>
</evidence>
<evidence type="ECO:0000313" key="12">
    <source>
        <dbReference type="EMBL" id="MBO1081729.1"/>
    </source>
</evidence>
<gene>
    <name evidence="12" type="ORF">IAI61_22100</name>
</gene>
<feature type="region of interest" description="Disordered" evidence="9">
    <location>
        <begin position="581"/>
        <end position="659"/>
    </location>
</feature>
<feature type="domain" description="UvrD-like helicase C-terminal" evidence="11">
    <location>
        <begin position="498"/>
        <end position="568"/>
    </location>
</feature>
<dbReference type="PANTHER" id="PTHR11070:SF30">
    <property type="entry name" value="F-BOX DNA HELICASE 1"/>
    <property type="match status" value="1"/>
</dbReference>
<reference evidence="12 13" key="1">
    <citation type="submission" date="2020-09" db="EMBL/GenBank/DDBJ databases">
        <title>Roseomonas.</title>
        <authorList>
            <person name="Zhu W."/>
        </authorList>
    </citation>
    <scope>NUCLEOTIDE SEQUENCE [LARGE SCALE GENOMIC DNA]</scope>
    <source>
        <strain evidence="12 13">573</strain>
    </source>
</reference>
<dbReference type="GO" id="GO:0004386">
    <property type="term" value="F:helicase activity"/>
    <property type="evidence" value="ECO:0007669"/>
    <property type="project" value="UniProtKB-KW"/>
</dbReference>
<dbReference type="InterPro" id="IPR014016">
    <property type="entry name" value="UvrD-like_ATP-bd"/>
</dbReference>
<protein>
    <recommendedName>
        <fullName evidence="7">DNA 3'-5' helicase</fullName>
        <ecNumber evidence="7">5.6.2.4</ecNumber>
    </recommendedName>
</protein>
<feature type="compositionally biased region" description="Low complexity" evidence="9">
    <location>
        <begin position="644"/>
        <end position="659"/>
    </location>
</feature>
<evidence type="ECO:0000256" key="2">
    <source>
        <dbReference type="ARBA" id="ARBA00022801"/>
    </source>
</evidence>
<dbReference type="SUPFAM" id="SSF52540">
    <property type="entry name" value="P-loop containing nucleoside triphosphate hydrolases"/>
    <property type="match status" value="1"/>
</dbReference>
<proteinExistence type="predicted"/>
<name>A0ABS3KW74_9PROT</name>
<sequence>MSPYWIMSRPFLPVSIVELEKIAAHARTSNDKQTLNLVVYELSFRAVPRAVALLKELTEAAGPTTSVERSSPASGNEIAKSRNAERKPIPKTVIATSNKTPSHRPTHEQDQAIQLFGTGRNLKINAYAGTGKTSTLEMLSHSTKRRGQYLAFNRDIVADARKKFPNTVNCATTHSLAFRSVAARYGGNAAKLTEKINANQLVELFQLKGMRFGGSHVVKPRSLGFLIIDTVRRFTMSSDAEPLSSHVPLHGSLVAASEASKEEARDFATHGAKMLWKRMCDAGDSIPLGFDGYLKLWTMSAPAIAADFILLDEAQDTNPAVLDLLRKQKCQIVYVGDKYQQIYEWRGAVNAMDKVQTEESTYLTTSFRFGPSIAEAATKLLQRMGETRPLTGNSALASRIGATPQARTILCRTNASTMTTIISALNAGQRPHLVGGKDELMRMLEGVSELKRGEPSSVPDFFGFTRWDEVIEFVSSGDGEHLQTFVNLVQTTGERQLMWALRRTADADACDVVVSTAHRAKGREWPTVLLTDDFVKSWQKPSAKTQTEDLDEHSETRLLYVAMTRARESIEVPQPILRALGLTTGNDSPRGQSAATTRSPSAPPRPDTLPTSRSEAFASSPPSAPAATESSTRGDGFPPMRPGTSSPPSATVAPAAPKTKNLLKRLLGF</sequence>
<evidence type="ECO:0000256" key="9">
    <source>
        <dbReference type="SAM" id="MobiDB-lite"/>
    </source>
</evidence>
<keyword evidence="5" id="KW-0413">Isomerase</keyword>
<dbReference type="InterPro" id="IPR027417">
    <property type="entry name" value="P-loop_NTPase"/>
</dbReference>
<evidence type="ECO:0000256" key="6">
    <source>
        <dbReference type="ARBA" id="ARBA00034617"/>
    </source>
</evidence>
<keyword evidence="1" id="KW-0547">Nucleotide-binding</keyword>
<dbReference type="Proteomes" id="UP001518989">
    <property type="component" value="Unassembled WGS sequence"/>
</dbReference>
<evidence type="ECO:0000256" key="1">
    <source>
        <dbReference type="ARBA" id="ARBA00022741"/>
    </source>
</evidence>
<comment type="caution">
    <text evidence="12">The sequence shown here is derived from an EMBL/GenBank/DDBJ whole genome shotgun (WGS) entry which is preliminary data.</text>
</comment>
<comment type="catalytic activity">
    <reaction evidence="6">
        <text>Couples ATP hydrolysis with the unwinding of duplex DNA by translocating in the 3'-5' direction.</text>
        <dbReference type="EC" id="5.6.2.4"/>
    </reaction>
</comment>
<dbReference type="InterPro" id="IPR014017">
    <property type="entry name" value="DNA_helicase_UvrD-like_C"/>
</dbReference>
<keyword evidence="2" id="KW-0378">Hydrolase</keyword>
<accession>A0ABS3KW74</accession>
<keyword evidence="13" id="KW-1185">Reference proteome</keyword>
<keyword evidence="4" id="KW-0067">ATP-binding</keyword>
<evidence type="ECO:0000256" key="8">
    <source>
        <dbReference type="ARBA" id="ARBA00048988"/>
    </source>
</evidence>